<dbReference type="Pfam" id="PF04130">
    <property type="entry name" value="GCP_C_terminal"/>
    <property type="match status" value="1"/>
</dbReference>
<dbReference type="GO" id="GO:0051321">
    <property type="term" value="P:meiotic cell cycle"/>
    <property type="evidence" value="ECO:0007669"/>
    <property type="project" value="TreeGrafter"/>
</dbReference>
<dbReference type="GO" id="GO:0007020">
    <property type="term" value="P:microtubule nucleation"/>
    <property type="evidence" value="ECO:0007669"/>
    <property type="project" value="InterPro"/>
</dbReference>
<dbReference type="GO" id="GO:0043015">
    <property type="term" value="F:gamma-tubulin binding"/>
    <property type="evidence" value="ECO:0007669"/>
    <property type="project" value="InterPro"/>
</dbReference>
<dbReference type="GO" id="GO:0000922">
    <property type="term" value="C:spindle pole"/>
    <property type="evidence" value="ECO:0007669"/>
    <property type="project" value="InterPro"/>
</dbReference>
<dbReference type="GO" id="GO:0005874">
    <property type="term" value="C:microtubule"/>
    <property type="evidence" value="ECO:0007669"/>
    <property type="project" value="UniProtKB-KW"/>
</dbReference>
<sequence>MEAPSAAVEKAKSEESTECGGFWHGTDVGIKSATGSGYLACKLVDDSSFTGLPTKVDINERLKVSAMGSHPFHTAAGDGYTRGHSSQWKVVCPGKSEGALHYGDSVALVKKVHSSLSIASSFAGAAADEAAGGSKATSVITVALCIDKEASVGAMALPVSAHGGLSKLKLPELCRWTIVCPDDLDSKEAVPLRSPRVLLRNRWGQYLSVADVTASSGHSSALYCRESSKRQECLWLIGRIDMILPSCGVLEDNDEEEEGPWPFVPLLPRPDFSTMSTEAQERLLILEILGAILGGRVSHITERSATHRRAPEEATNEGSSPWAVRRRLMLCGLGGCDISLQQVATQMLPLLEQLQFVKTFIKEHEGWGFGSVCEGLCEELNSLISDIYLRVAELRSKVEGSSEMTLSAVKLCLLSTSQELDLACRVLRKCWHKRGGAIVDSVYDQRTTVHDGALHLRLLSATVTPFLSLLYDWMLQGRLVSSPPVQQQEFLIVDTAPDLPCSSQEAEKFWNERFLIVTELTPFFINNTMERKILEAGRALRVLKTNTFLPTPPSEILKLCSLPGTPMDEAWRRSLAILVDKAQKWAVEQLYTFFIKSLDLKARLSSIHYHFLLCRSDWLSHFLDTAGDELEAQLVDSVDMNRINTLLELAIRSTASSTHTDPYCGEVVACMQTFLTEETPRKLASRSYTPYSIVQRSGDASRAPTGIRCFTLGLREVQWPLSLVLSTPAVFKLQVIFRHLCYCRWVQNRLSEVWLDFQSTKPFYSPGQDTEGASL</sequence>
<dbReference type="GO" id="GO:0000930">
    <property type="term" value="C:gamma-tubulin complex"/>
    <property type="evidence" value="ECO:0007669"/>
    <property type="project" value="TreeGrafter"/>
</dbReference>
<dbReference type="Pfam" id="PF17681">
    <property type="entry name" value="GCP_N_terminal"/>
    <property type="match status" value="1"/>
</dbReference>
<dbReference type="InterPro" id="IPR041470">
    <property type="entry name" value="GCP_N"/>
</dbReference>
<dbReference type="OrthoDB" id="2192946at2759"/>
<evidence type="ECO:0000256" key="5">
    <source>
        <dbReference type="RuleBase" id="RU363050"/>
    </source>
</evidence>
<dbReference type="PANTHER" id="PTHR19302:SF13">
    <property type="entry name" value="GAMMA-TUBULIN COMPLEX COMPONENT 2"/>
    <property type="match status" value="1"/>
</dbReference>
<dbReference type="InterPro" id="IPR007259">
    <property type="entry name" value="GCP"/>
</dbReference>
<evidence type="ECO:0000313" key="8">
    <source>
        <dbReference type="EMBL" id="KAF4653538.1"/>
    </source>
</evidence>
<dbReference type="Gene3D" id="1.20.120.1900">
    <property type="entry name" value="Gamma-tubulin complex, C-terminal domain"/>
    <property type="match status" value="1"/>
</dbReference>
<protein>
    <recommendedName>
        <fullName evidence="5">Spindle pole body component</fullName>
    </recommendedName>
</protein>
<proteinExistence type="inferred from homology"/>
<keyword evidence="9" id="KW-1185">Reference proteome</keyword>
<name>A0A7J6L273_PERCH</name>
<keyword evidence="4 5" id="KW-0206">Cytoskeleton</keyword>
<dbReference type="GO" id="GO:0051011">
    <property type="term" value="F:microtubule minus-end binding"/>
    <property type="evidence" value="ECO:0007669"/>
    <property type="project" value="TreeGrafter"/>
</dbReference>
<accession>A0A7J6L273</accession>
<dbReference type="Proteomes" id="UP000591131">
    <property type="component" value="Unassembled WGS sequence"/>
</dbReference>
<gene>
    <name evidence="8" type="primary">TUBGCP2_3</name>
    <name evidence="8" type="ORF">FOL47_010474</name>
</gene>
<comment type="subcellular location">
    <subcellularLocation>
        <location evidence="5">Cytoplasm</location>
        <location evidence="5">Cytoskeleton</location>
        <location evidence="5">Microtubule organizing center</location>
    </subcellularLocation>
</comment>
<comment type="caution">
    <text evidence="8">The sequence shown here is derived from an EMBL/GenBank/DDBJ whole genome shotgun (WGS) entry which is preliminary data.</text>
</comment>
<comment type="similarity">
    <text evidence="1 5">Belongs to the TUBGCP family.</text>
</comment>
<organism evidence="8 9">
    <name type="scientific">Perkinsus chesapeaki</name>
    <name type="common">Clam parasite</name>
    <name type="synonym">Perkinsus andrewsi</name>
    <dbReference type="NCBI Taxonomy" id="330153"/>
    <lineage>
        <taxon>Eukaryota</taxon>
        <taxon>Sar</taxon>
        <taxon>Alveolata</taxon>
        <taxon>Perkinsozoa</taxon>
        <taxon>Perkinsea</taxon>
        <taxon>Perkinsida</taxon>
        <taxon>Perkinsidae</taxon>
        <taxon>Perkinsus</taxon>
    </lineage>
</organism>
<feature type="domain" description="Gamma tubulin complex component C-terminal" evidence="6">
    <location>
        <begin position="600"/>
        <end position="755"/>
    </location>
</feature>
<evidence type="ECO:0000256" key="3">
    <source>
        <dbReference type="ARBA" id="ARBA00022701"/>
    </source>
</evidence>
<keyword evidence="3 5" id="KW-0493">Microtubule</keyword>
<dbReference type="AlphaFoldDB" id="A0A7J6L273"/>
<evidence type="ECO:0000259" key="6">
    <source>
        <dbReference type="Pfam" id="PF04130"/>
    </source>
</evidence>
<dbReference type="InterPro" id="IPR042241">
    <property type="entry name" value="GCP_C_sf"/>
</dbReference>
<dbReference type="GO" id="GO:0031122">
    <property type="term" value="P:cytoplasmic microtubule organization"/>
    <property type="evidence" value="ECO:0007669"/>
    <property type="project" value="TreeGrafter"/>
</dbReference>
<feature type="domain" description="Gamma tubulin complex component protein N-terminal" evidence="7">
    <location>
        <begin position="337"/>
        <end position="594"/>
    </location>
</feature>
<keyword evidence="2 5" id="KW-0963">Cytoplasm</keyword>
<dbReference type="GO" id="GO:0051225">
    <property type="term" value="P:spindle assembly"/>
    <property type="evidence" value="ECO:0007669"/>
    <property type="project" value="TreeGrafter"/>
</dbReference>
<evidence type="ECO:0000256" key="1">
    <source>
        <dbReference type="ARBA" id="ARBA00010337"/>
    </source>
</evidence>
<dbReference type="PANTHER" id="PTHR19302">
    <property type="entry name" value="GAMMA TUBULIN COMPLEX PROTEIN"/>
    <property type="match status" value="1"/>
</dbReference>
<dbReference type="GO" id="GO:0000278">
    <property type="term" value="P:mitotic cell cycle"/>
    <property type="evidence" value="ECO:0007669"/>
    <property type="project" value="TreeGrafter"/>
</dbReference>
<evidence type="ECO:0000256" key="4">
    <source>
        <dbReference type="ARBA" id="ARBA00023212"/>
    </source>
</evidence>
<evidence type="ECO:0000259" key="7">
    <source>
        <dbReference type="Pfam" id="PF17681"/>
    </source>
</evidence>
<dbReference type="InterPro" id="IPR040457">
    <property type="entry name" value="GCP_C"/>
</dbReference>
<dbReference type="EMBL" id="JAAPAO010000811">
    <property type="protein sequence ID" value="KAF4653538.1"/>
    <property type="molecule type" value="Genomic_DNA"/>
</dbReference>
<reference evidence="8 9" key="1">
    <citation type="submission" date="2020-04" db="EMBL/GenBank/DDBJ databases">
        <title>Perkinsus chesapeaki whole genome sequence.</title>
        <authorList>
            <person name="Bogema D.R."/>
        </authorList>
    </citation>
    <scope>NUCLEOTIDE SEQUENCE [LARGE SCALE GENOMIC DNA]</scope>
    <source>
        <strain evidence="8">ATCC PRA-425</strain>
    </source>
</reference>
<evidence type="ECO:0000313" key="9">
    <source>
        <dbReference type="Proteomes" id="UP000591131"/>
    </source>
</evidence>
<evidence type="ECO:0000256" key="2">
    <source>
        <dbReference type="ARBA" id="ARBA00022490"/>
    </source>
</evidence>